<evidence type="ECO:0000313" key="2">
    <source>
        <dbReference type="EMBL" id="KAK1014937.1"/>
    </source>
</evidence>
<reference evidence="2" key="1">
    <citation type="submission" date="2023-06" db="EMBL/GenBank/DDBJ databases">
        <title>Black Yeasts Isolated from many extreme environments.</title>
        <authorList>
            <person name="Coleine C."/>
            <person name="Stajich J.E."/>
            <person name="Selbmann L."/>
        </authorList>
    </citation>
    <scope>NUCLEOTIDE SEQUENCE</scope>
    <source>
        <strain evidence="2">CCFEE 5200</strain>
    </source>
</reference>
<name>A0AAN6L3E0_9PEZI</name>
<proteinExistence type="predicted"/>
<keyword evidence="3" id="KW-1185">Reference proteome</keyword>
<protein>
    <submittedName>
        <fullName evidence="2">Uncharacterized protein</fullName>
    </submittedName>
</protein>
<evidence type="ECO:0000256" key="1">
    <source>
        <dbReference type="SAM" id="MobiDB-lite"/>
    </source>
</evidence>
<dbReference type="EMBL" id="JAUJLE010000003">
    <property type="protein sequence ID" value="KAK1014937.1"/>
    <property type="molecule type" value="Genomic_DNA"/>
</dbReference>
<dbReference type="Proteomes" id="UP001175353">
    <property type="component" value="Unassembled WGS sequence"/>
</dbReference>
<accession>A0AAN6L3E0</accession>
<dbReference type="AlphaFoldDB" id="A0AAN6L3E0"/>
<sequence length="71" mass="7024">MPGLTAQAGEGAQAPTVKPAGLANAGLLEPEYIEKDKDRMPSFLAAAIFVTAVTTAHGPAPASAAGLSSAF</sequence>
<organism evidence="2 3">
    <name type="scientific">Friedmanniomyces endolithicus</name>
    <dbReference type="NCBI Taxonomy" id="329885"/>
    <lineage>
        <taxon>Eukaryota</taxon>
        <taxon>Fungi</taxon>
        <taxon>Dikarya</taxon>
        <taxon>Ascomycota</taxon>
        <taxon>Pezizomycotina</taxon>
        <taxon>Dothideomycetes</taxon>
        <taxon>Dothideomycetidae</taxon>
        <taxon>Mycosphaerellales</taxon>
        <taxon>Teratosphaeriaceae</taxon>
        <taxon>Friedmanniomyces</taxon>
    </lineage>
</organism>
<gene>
    <name evidence="2" type="ORF">LTR91_000738</name>
</gene>
<evidence type="ECO:0000313" key="3">
    <source>
        <dbReference type="Proteomes" id="UP001175353"/>
    </source>
</evidence>
<feature type="region of interest" description="Disordered" evidence="1">
    <location>
        <begin position="1"/>
        <end position="20"/>
    </location>
</feature>
<comment type="caution">
    <text evidence="2">The sequence shown here is derived from an EMBL/GenBank/DDBJ whole genome shotgun (WGS) entry which is preliminary data.</text>
</comment>